<keyword evidence="3" id="KW-1185">Reference proteome</keyword>
<reference evidence="2 3" key="1">
    <citation type="journal article" date="2014" name="Gut Pathog.">
        <title>Gene clusters of Hafnia alvei strain FB1 important in survival and pathogenesis: a draft genome perspective.</title>
        <authorList>
            <person name="Tan J.Y."/>
            <person name="Yin W.F."/>
            <person name="Chan K.G."/>
        </authorList>
    </citation>
    <scope>NUCLEOTIDE SEQUENCE [LARGE SCALE GENOMIC DNA]</scope>
    <source>
        <strain evidence="2 3">FB1</strain>
    </source>
</reference>
<feature type="region of interest" description="Disordered" evidence="1">
    <location>
        <begin position="30"/>
        <end position="54"/>
    </location>
</feature>
<proteinExistence type="predicted"/>
<gene>
    <name evidence="2" type="ORF">AT03_00020</name>
</gene>
<evidence type="ECO:0000256" key="1">
    <source>
        <dbReference type="SAM" id="MobiDB-lite"/>
    </source>
</evidence>
<evidence type="ECO:0000313" key="3">
    <source>
        <dbReference type="Proteomes" id="UP000029986"/>
    </source>
</evidence>
<dbReference type="RefSeq" id="WP_038501759.1">
    <property type="nucleotide sequence ID" value="NZ_CP009706.1"/>
</dbReference>
<dbReference type="EMBL" id="CP009706">
    <property type="protein sequence ID" value="AIU70945.1"/>
    <property type="molecule type" value="Genomic_DNA"/>
</dbReference>
<name>A0A097QWS9_HAFAL</name>
<sequence>MKRQEKERRDNNIFVFLMLDGMHFRAASRDAGGRLRAHRDVRSETGRPSNAVKSARVKRLRAGNLFSDAYTGGFMETNLLTGGRNPSQLYHRDRKQTIASALNPNSAAPPNEFKSTE</sequence>
<dbReference type="KEGG" id="hav:AT03_00020"/>
<dbReference type="AlphaFoldDB" id="A0A097QWS9"/>
<feature type="compositionally biased region" description="Basic and acidic residues" evidence="1">
    <location>
        <begin position="30"/>
        <end position="45"/>
    </location>
</feature>
<dbReference type="HOGENOM" id="CLU_2081510_0_0_6"/>
<dbReference type="Proteomes" id="UP000029986">
    <property type="component" value="Chromosome"/>
</dbReference>
<evidence type="ECO:0000313" key="2">
    <source>
        <dbReference type="EMBL" id="AIU70945.1"/>
    </source>
</evidence>
<protein>
    <submittedName>
        <fullName evidence="2">Uncharacterized protein</fullName>
    </submittedName>
</protein>
<accession>A0A097QWS9</accession>
<organism evidence="2 3">
    <name type="scientific">Hafnia alvei FB1</name>
    <dbReference type="NCBI Taxonomy" id="1453496"/>
    <lineage>
        <taxon>Bacteria</taxon>
        <taxon>Pseudomonadati</taxon>
        <taxon>Pseudomonadota</taxon>
        <taxon>Gammaproteobacteria</taxon>
        <taxon>Enterobacterales</taxon>
        <taxon>Hafniaceae</taxon>
        <taxon>Hafnia</taxon>
    </lineage>
</organism>